<keyword evidence="4 5" id="KW-0012">Acyltransferase</keyword>
<dbReference type="OrthoDB" id="202234at2759"/>
<keyword evidence="9" id="KW-1185">Reference proteome</keyword>
<keyword evidence="6" id="KW-0472">Membrane</keyword>
<dbReference type="GO" id="GO:0006654">
    <property type="term" value="P:phosphatidic acid biosynthetic process"/>
    <property type="evidence" value="ECO:0007669"/>
    <property type="project" value="TreeGrafter"/>
</dbReference>
<keyword evidence="3 5" id="KW-0808">Transferase</keyword>
<evidence type="ECO:0000256" key="6">
    <source>
        <dbReference type="SAM" id="Phobius"/>
    </source>
</evidence>
<evidence type="ECO:0000256" key="5">
    <source>
        <dbReference type="RuleBase" id="RU361267"/>
    </source>
</evidence>
<comment type="pathway">
    <text evidence="1">Phospholipid metabolism; CDP-diacylglycerol biosynthesis; CDP-diacylglycerol from sn-glycerol 3-phosphate: step 2/3.</text>
</comment>
<accession>A0A9N9MHQ3</accession>
<comment type="catalytic activity">
    <reaction evidence="5">
        <text>a 1-acyl-sn-glycero-3-phosphate + an acyl-CoA = a 1,2-diacyl-sn-glycero-3-phosphate + CoA</text>
        <dbReference type="Rhea" id="RHEA:19709"/>
        <dbReference type="ChEBI" id="CHEBI:57287"/>
        <dbReference type="ChEBI" id="CHEBI:57970"/>
        <dbReference type="ChEBI" id="CHEBI:58342"/>
        <dbReference type="ChEBI" id="CHEBI:58608"/>
        <dbReference type="EC" id="2.3.1.51"/>
    </reaction>
</comment>
<evidence type="ECO:0000256" key="4">
    <source>
        <dbReference type="ARBA" id="ARBA00023315"/>
    </source>
</evidence>
<dbReference type="EMBL" id="OU892278">
    <property type="protein sequence ID" value="CAG9765056.1"/>
    <property type="molecule type" value="Genomic_DNA"/>
</dbReference>
<dbReference type="GO" id="GO:0016020">
    <property type="term" value="C:membrane"/>
    <property type="evidence" value="ECO:0007669"/>
    <property type="project" value="InterPro"/>
</dbReference>
<dbReference type="AlphaFoldDB" id="A0A9N9MHQ3"/>
<dbReference type="GO" id="GO:0005783">
    <property type="term" value="C:endoplasmic reticulum"/>
    <property type="evidence" value="ECO:0007669"/>
    <property type="project" value="TreeGrafter"/>
</dbReference>
<organism evidence="8 9">
    <name type="scientific">Ceutorhynchus assimilis</name>
    <name type="common">cabbage seed weevil</name>
    <dbReference type="NCBI Taxonomy" id="467358"/>
    <lineage>
        <taxon>Eukaryota</taxon>
        <taxon>Metazoa</taxon>
        <taxon>Ecdysozoa</taxon>
        <taxon>Arthropoda</taxon>
        <taxon>Hexapoda</taxon>
        <taxon>Insecta</taxon>
        <taxon>Pterygota</taxon>
        <taxon>Neoptera</taxon>
        <taxon>Endopterygota</taxon>
        <taxon>Coleoptera</taxon>
        <taxon>Polyphaga</taxon>
        <taxon>Cucujiformia</taxon>
        <taxon>Curculionidae</taxon>
        <taxon>Ceutorhynchinae</taxon>
        <taxon>Ceutorhynchus</taxon>
    </lineage>
</organism>
<sequence>MGWLVYLLAVLVVITLIYNSSSVARYYMKWIFFVYMSGAAATLPMPLMCLNPKDPKNALIPAAGLRMICNVLGISLKVEGHENIVQDSGCVVLINHQSCLDLVGFTIPLMIFRPKSPKNCIFFTTTMRLLAPLFEIKLHLEGHENIVKDSGCVVLMNHQSLLDLYIVSCLWPLMENCTPVAKRSVLFIPLFGIAAWLWGTVFISRGSKEGQNSLNKAGELMARKNAHVMIFPEGTRNLGDKLLPFKKGSFHLAVDTQMPIQPVVACRYKFLKNSRFDRGEIKIRILPAIPTKGCTKEDIPKLIDTAYKSMSTNIDELSSDDT</sequence>
<dbReference type="InterPro" id="IPR004552">
    <property type="entry name" value="AGP_acyltrans"/>
</dbReference>
<dbReference type="SUPFAM" id="SSF69593">
    <property type="entry name" value="Glycerol-3-phosphate (1)-acyltransferase"/>
    <property type="match status" value="1"/>
</dbReference>
<gene>
    <name evidence="8" type="ORF">CEUTPL_LOCUS5675</name>
</gene>
<evidence type="ECO:0000256" key="2">
    <source>
        <dbReference type="ARBA" id="ARBA00008655"/>
    </source>
</evidence>
<dbReference type="PANTHER" id="PTHR10434:SF11">
    <property type="entry name" value="1-ACYL-SN-GLYCEROL-3-PHOSPHATE ACYLTRANSFERASE"/>
    <property type="match status" value="1"/>
</dbReference>
<dbReference type="PANTHER" id="PTHR10434">
    <property type="entry name" value="1-ACYL-SN-GLYCEROL-3-PHOSPHATE ACYLTRANSFERASE"/>
    <property type="match status" value="1"/>
</dbReference>
<reference evidence="8" key="1">
    <citation type="submission" date="2022-01" db="EMBL/GenBank/DDBJ databases">
        <authorList>
            <person name="King R."/>
        </authorList>
    </citation>
    <scope>NUCLEOTIDE SEQUENCE</scope>
</reference>
<dbReference type="Pfam" id="PF01553">
    <property type="entry name" value="Acyltransferase"/>
    <property type="match status" value="1"/>
</dbReference>
<evidence type="ECO:0000313" key="8">
    <source>
        <dbReference type="EMBL" id="CAG9765056.1"/>
    </source>
</evidence>
<evidence type="ECO:0000313" key="9">
    <source>
        <dbReference type="Proteomes" id="UP001152799"/>
    </source>
</evidence>
<feature type="domain" description="Phospholipid/glycerol acyltransferase" evidence="7">
    <location>
        <begin position="152"/>
        <end position="268"/>
    </location>
</feature>
<evidence type="ECO:0000259" key="7">
    <source>
        <dbReference type="SMART" id="SM00563"/>
    </source>
</evidence>
<proteinExistence type="inferred from homology"/>
<keyword evidence="6" id="KW-0812">Transmembrane</keyword>
<dbReference type="NCBIfam" id="TIGR00530">
    <property type="entry name" value="AGP_acyltrn"/>
    <property type="match status" value="1"/>
</dbReference>
<dbReference type="Proteomes" id="UP001152799">
    <property type="component" value="Chromosome 2"/>
</dbReference>
<dbReference type="SMART" id="SM00563">
    <property type="entry name" value="PlsC"/>
    <property type="match status" value="1"/>
</dbReference>
<evidence type="ECO:0000256" key="1">
    <source>
        <dbReference type="ARBA" id="ARBA00004728"/>
    </source>
</evidence>
<keyword evidence="5" id="KW-0444">Lipid biosynthesis</keyword>
<keyword evidence="6" id="KW-1133">Transmembrane helix</keyword>
<dbReference type="InterPro" id="IPR002123">
    <property type="entry name" value="Plipid/glycerol_acylTrfase"/>
</dbReference>
<dbReference type="EC" id="2.3.1.51" evidence="5"/>
<comment type="similarity">
    <text evidence="2 5">Belongs to the 1-acyl-sn-glycerol-3-phosphate acyltransferase family.</text>
</comment>
<dbReference type="CDD" id="cd07989">
    <property type="entry name" value="LPLAT_AGPAT-like"/>
    <property type="match status" value="1"/>
</dbReference>
<dbReference type="GO" id="GO:0003841">
    <property type="term" value="F:1-acylglycerol-3-phosphate O-acyltransferase activity"/>
    <property type="evidence" value="ECO:0007669"/>
    <property type="project" value="UniProtKB-UniRule"/>
</dbReference>
<name>A0A9N9MHQ3_9CUCU</name>
<feature type="transmembrane region" description="Helical" evidence="6">
    <location>
        <begin position="32"/>
        <end position="50"/>
    </location>
</feature>
<protein>
    <recommendedName>
        <fullName evidence="5">1-acyl-sn-glycerol-3-phosphate acyltransferase</fullName>
        <ecNumber evidence="5">2.3.1.51</ecNumber>
    </recommendedName>
</protein>
<keyword evidence="5" id="KW-0594">Phospholipid biosynthesis</keyword>
<evidence type="ECO:0000256" key="3">
    <source>
        <dbReference type="ARBA" id="ARBA00022679"/>
    </source>
</evidence>
<comment type="domain">
    <text evidence="5">The HXXXXD motif is essential for acyltransferase activity and may constitute the binding site for the phosphate moiety of the glycerol-3-phosphate.</text>
</comment>
<keyword evidence="5" id="KW-0443">Lipid metabolism</keyword>
<keyword evidence="5" id="KW-1208">Phospholipid metabolism</keyword>